<dbReference type="KEGG" id="hale:G3A49_13295"/>
<reference evidence="1 2" key="1">
    <citation type="submission" date="2020-02" db="EMBL/GenBank/DDBJ databases">
        <title>Whole genome sequence of Haloferax alexandrinus pws1.</title>
        <authorList>
            <person name="Verma D.K."/>
            <person name="Gopal K."/>
            <person name="Prasad E.S."/>
        </authorList>
    </citation>
    <scope>NUCLEOTIDE SEQUENCE [LARGE SCALE GENOMIC DNA]</scope>
    <source>
        <strain evidence="2">wsp1</strain>
    </source>
</reference>
<evidence type="ECO:0000313" key="2">
    <source>
        <dbReference type="Proteomes" id="UP000465667"/>
    </source>
</evidence>
<name>A0A6C0UU49_HALVO</name>
<protein>
    <submittedName>
        <fullName evidence="1">Uncharacterized protein</fullName>
    </submittedName>
</protein>
<evidence type="ECO:0000313" key="1">
    <source>
        <dbReference type="EMBL" id="QIB79056.1"/>
    </source>
</evidence>
<gene>
    <name evidence="1" type="ORF">G3A49_13295</name>
</gene>
<sequence length="528" mass="59771">MPWIGLQNGEKVIPEGIENGTSVNCPDCGGKMYPRGPSSDGRARHFYHPNGSSGCGGVGVSGGESDLHLKMKSLAVSRLRELFSDELAECVPEKKMAAPVSNKDHRRADAFLRFEERDEQLGIGAVIEVQYRNEAKNLKETVSDYISQGYSIVWASEEDFADDRCLLDEEDIRQRARDEVWPNRVPDEYSWNTPVLDTRVLNNWSRETKVVKNNDHSTESEMAWLNNLLRLDEIQYGLDYGELVEQNPDREVHLPVEYLERLARQCYRDTAWDDLFEPYVWDTKEVKKEWGELSVIDSLEVKFPLSKWMGDNGCALVVGERISSSESAIIPPHDLPLRNATKVAELGDSKTAVVVPVSEARRIGSKVDRQVLFADDEERIVFSDLEIFISSLTNWRCVAWEDLFSGTLELPIQADVDIESTIVKGEIPVGKWIASGDIDSVRDSLYRAFEKGRQYFSDSDNEEAVERVQRIVKYNTGDSQSDTIAEHTIVMIACQANCTPNAVRWAIRHLVSDGTLEETEGGRYRLHD</sequence>
<dbReference type="EMBL" id="CP048738">
    <property type="protein sequence ID" value="QIB79056.1"/>
    <property type="molecule type" value="Genomic_DNA"/>
</dbReference>
<accession>A0A6C0UU49</accession>
<dbReference type="AlphaFoldDB" id="A0A6C0UU49"/>
<proteinExistence type="predicted"/>
<dbReference type="Proteomes" id="UP000465667">
    <property type="component" value="Chromosome"/>
</dbReference>
<organism evidence="1 2">
    <name type="scientific">Haloferax volcanii</name>
    <name type="common">Halobacterium volcanii</name>
    <dbReference type="NCBI Taxonomy" id="2246"/>
    <lineage>
        <taxon>Archaea</taxon>
        <taxon>Methanobacteriati</taxon>
        <taxon>Methanobacteriota</taxon>
        <taxon>Stenosarchaea group</taxon>
        <taxon>Halobacteria</taxon>
        <taxon>Halobacteriales</taxon>
        <taxon>Haloferacaceae</taxon>
        <taxon>Haloferax</taxon>
    </lineage>
</organism>
<dbReference type="GeneID" id="44084402"/>
<dbReference type="RefSeq" id="WP_163489325.1">
    <property type="nucleotide sequence ID" value="NZ_CP048738.1"/>
</dbReference>